<gene>
    <name evidence="3" type="ORF">BN1708_018418</name>
</gene>
<feature type="domain" description="CCD97-like C-terminal" evidence="2">
    <location>
        <begin position="43"/>
        <end position="107"/>
    </location>
</feature>
<evidence type="ECO:0000259" key="2">
    <source>
        <dbReference type="Pfam" id="PF09747"/>
    </source>
</evidence>
<dbReference type="PANTHER" id="PTHR31840">
    <property type="entry name" value="COILED-COIL DOMAIN-CONTAINING PROTEIN 97"/>
    <property type="match status" value="1"/>
</dbReference>
<feature type="domain" description="CCD97-like C-terminal" evidence="2">
    <location>
        <begin position="138"/>
        <end position="192"/>
    </location>
</feature>
<evidence type="ECO:0000313" key="3">
    <source>
        <dbReference type="EMBL" id="CRK30094.1"/>
    </source>
</evidence>
<dbReference type="EMBL" id="CVQH01021330">
    <property type="protein sequence ID" value="CRK30094.1"/>
    <property type="molecule type" value="Genomic_DNA"/>
</dbReference>
<dbReference type="Pfam" id="PF09747">
    <property type="entry name" value="CCD97-like_C"/>
    <property type="match status" value="2"/>
</dbReference>
<accession>A0A0G4M765</accession>
<dbReference type="STRING" id="100787.A0A0G4M765"/>
<keyword evidence="4" id="KW-1185">Reference proteome</keyword>
<feature type="region of interest" description="Disordered" evidence="1">
    <location>
        <begin position="183"/>
        <end position="219"/>
    </location>
</feature>
<dbReference type="AlphaFoldDB" id="A0A0G4M765"/>
<sequence>MPYVMSATPEPGSHPPSSSLALDKPMPRPPKSDARTREIRTQNRRRHYLEEHPEYLSSTEHEFADPVLYEKLVRQYQTPAEREAEGKRKGYSRVLEGDLLRGEARMAEIAQSTAEPSASSPVPPAFVDVATVDVDLTASADKDEARERWHQFLTRRFVHGQDDDFDYDKVDFNEGFDVLERRTAEDAWFEDEEPGWASDRESGDPEEQQPAKSGETGVQDFQLAASSQLL</sequence>
<proteinExistence type="predicted"/>
<reference evidence="4" key="1">
    <citation type="submission" date="2015-05" db="EMBL/GenBank/DDBJ databases">
        <authorList>
            <person name="Fogelqvist Johan"/>
        </authorList>
    </citation>
    <scope>NUCLEOTIDE SEQUENCE [LARGE SCALE GENOMIC DNA]</scope>
</reference>
<feature type="region of interest" description="Disordered" evidence="1">
    <location>
        <begin position="1"/>
        <end position="53"/>
    </location>
</feature>
<evidence type="ECO:0000256" key="1">
    <source>
        <dbReference type="SAM" id="MobiDB-lite"/>
    </source>
</evidence>
<dbReference type="InterPro" id="IPR040233">
    <property type="entry name" value="CCD97-like_C"/>
</dbReference>
<dbReference type="PANTHER" id="PTHR31840:SF1">
    <property type="entry name" value="COILED-COIL DOMAIN-CONTAINING PROTEIN 97"/>
    <property type="match status" value="1"/>
</dbReference>
<feature type="compositionally biased region" description="Basic and acidic residues" evidence="1">
    <location>
        <begin position="30"/>
        <end position="41"/>
    </location>
</feature>
<protein>
    <recommendedName>
        <fullName evidence="2">CCD97-like C-terminal domain-containing protein</fullName>
    </recommendedName>
</protein>
<evidence type="ECO:0000313" key="4">
    <source>
        <dbReference type="Proteomes" id="UP000044602"/>
    </source>
</evidence>
<name>A0A0G4M765_VERLO</name>
<dbReference type="InterPro" id="IPR018613">
    <property type="entry name" value="Ccdc97-like"/>
</dbReference>
<dbReference type="Proteomes" id="UP000044602">
    <property type="component" value="Unassembled WGS sequence"/>
</dbReference>
<organism evidence="3 4">
    <name type="scientific">Verticillium longisporum</name>
    <name type="common">Verticillium dahliae var. longisporum</name>
    <dbReference type="NCBI Taxonomy" id="100787"/>
    <lineage>
        <taxon>Eukaryota</taxon>
        <taxon>Fungi</taxon>
        <taxon>Dikarya</taxon>
        <taxon>Ascomycota</taxon>
        <taxon>Pezizomycotina</taxon>
        <taxon>Sordariomycetes</taxon>
        <taxon>Hypocreomycetidae</taxon>
        <taxon>Glomerellales</taxon>
        <taxon>Plectosphaerellaceae</taxon>
        <taxon>Verticillium</taxon>
    </lineage>
</organism>